<organism evidence="2 3">
    <name type="scientific">Haematococcus lacustris</name>
    <name type="common">Green alga</name>
    <name type="synonym">Haematococcus pluvialis</name>
    <dbReference type="NCBI Taxonomy" id="44745"/>
    <lineage>
        <taxon>Eukaryota</taxon>
        <taxon>Viridiplantae</taxon>
        <taxon>Chlorophyta</taxon>
        <taxon>core chlorophytes</taxon>
        <taxon>Chlorophyceae</taxon>
        <taxon>CS clade</taxon>
        <taxon>Chlamydomonadales</taxon>
        <taxon>Haematococcaceae</taxon>
        <taxon>Haematococcus</taxon>
    </lineage>
</organism>
<evidence type="ECO:0000313" key="2">
    <source>
        <dbReference type="EMBL" id="GFH18709.1"/>
    </source>
</evidence>
<sequence length="92" mass="9943">MKQRILQQRLHAQESSCFTYRPAVQARTAPRLLPQRQNHSVSVTFASEASTAASETLMAVPAVKVVGLGLTGLNAILGLLGGWPAWLTCRRG</sequence>
<accession>A0A699ZH03</accession>
<keyword evidence="1" id="KW-0472">Membrane</keyword>
<keyword evidence="1" id="KW-1133">Transmembrane helix</keyword>
<dbReference type="Proteomes" id="UP000485058">
    <property type="component" value="Unassembled WGS sequence"/>
</dbReference>
<feature type="transmembrane region" description="Helical" evidence="1">
    <location>
        <begin position="65"/>
        <end position="86"/>
    </location>
</feature>
<name>A0A699ZH03_HAELA</name>
<proteinExistence type="predicted"/>
<keyword evidence="3" id="KW-1185">Reference proteome</keyword>
<protein>
    <submittedName>
        <fullName evidence="2">Uncharacterized protein</fullName>
    </submittedName>
</protein>
<evidence type="ECO:0000256" key="1">
    <source>
        <dbReference type="SAM" id="Phobius"/>
    </source>
</evidence>
<reference evidence="2 3" key="1">
    <citation type="submission" date="2020-02" db="EMBL/GenBank/DDBJ databases">
        <title>Draft genome sequence of Haematococcus lacustris strain NIES-144.</title>
        <authorList>
            <person name="Morimoto D."/>
            <person name="Nakagawa S."/>
            <person name="Yoshida T."/>
            <person name="Sawayama S."/>
        </authorList>
    </citation>
    <scope>NUCLEOTIDE SEQUENCE [LARGE SCALE GENOMIC DNA]</scope>
    <source>
        <strain evidence="2 3">NIES-144</strain>
    </source>
</reference>
<dbReference type="AlphaFoldDB" id="A0A699ZH03"/>
<keyword evidence="1" id="KW-0812">Transmembrane</keyword>
<dbReference type="EMBL" id="BLLF01001342">
    <property type="protein sequence ID" value="GFH18709.1"/>
    <property type="molecule type" value="Genomic_DNA"/>
</dbReference>
<comment type="caution">
    <text evidence="2">The sequence shown here is derived from an EMBL/GenBank/DDBJ whole genome shotgun (WGS) entry which is preliminary data.</text>
</comment>
<evidence type="ECO:0000313" key="3">
    <source>
        <dbReference type="Proteomes" id="UP000485058"/>
    </source>
</evidence>
<gene>
    <name evidence="2" type="ORF">HaLaN_15557</name>
</gene>